<keyword evidence="5 8" id="KW-0067">ATP-binding</keyword>
<proteinExistence type="inferred from homology"/>
<sequence>MKITISQASKHKEQTVTIGAWLANKRSSGKIAFLQLRDGTGFMQGVVVKSEVSEETFNLAKNLTQETSMYITGKIVEDTRSAFGYEIQVSEIEVIHEAADYPITPKEHGTEFLMDHRHLWLRSKKQHAVMKIRNEIIRSTYKFFNENDFVKIDPPILTGSSAEGTTELFHTKYFDEEAYLSQSGQLYMEAAAMAFGKVFSFGPTFRAEKSKTRRHLIEFWMIEPEMAFVNHEESLQIQENYVSYIAQSVLDNCKLELDVLERDTSKLELIKAPFPRISYDDAIELLKKKGFDDIEWGEDFGSPHETAIAEHFEKPVFITNYPAEIKAFYMKPDPERSDVVLCADLIAPEGYGEIIGGSQRIDDLELMKERYDQHGLNGPAYKWYMELRQYGSVPHSGFGLGLERTVAWLSGVDHVRETIPFPRLLNRLYP</sequence>
<dbReference type="EMBL" id="JBHSAO010000001">
    <property type="protein sequence ID" value="MFC4022970.1"/>
    <property type="molecule type" value="Genomic_DNA"/>
</dbReference>
<evidence type="ECO:0000256" key="1">
    <source>
        <dbReference type="ARBA" id="ARBA00008226"/>
    </source>
</evidence>
<evidence type="ECO:0000256" key="3">
    <source>
        <dbReference type="ARBA" id="ARBA00022598"/>
    </source>
</evidence>
<dbReference type="RefSeq" id="WP_379495458.1">
    <property type="nucleotide sequence ID" value="NZ_JBHSAO010000001.1"/>
</dbReference>
<keyword evidence="7 8" id="KW-0030">Aminoacyl-tRNA synthetase</keyword>
<dbReference type="Proteomes" id="UP001595772">
    <property type="component" value="Unassembled WGS sequence"/>
</dbReference>
<dbReference type="InterPro" id="IPR006195">
    <property type="entry name" value="aa-tRNA-synth_II"/>
</dbReference>
<accession>A0ABV8GSV0</accession>
<dbReference type="NCBIfam" id="NF003037">
    <property type="entry name" value="PRK03932.1"/>
    <property type="match status" value="1"/>
</dbReference>
<dbReference type="Gene3D" id="3.30.930.10">
    <property type="entry name" value="Bira Bifunctional Protein, Domain 2"/>
    <property type="match status" value="1"/>
</dbReference>
<dbReference type="SUPFAM" id="SSF50249">
    <property type="entry name" value="Nucleic acid-binding proteins"/>
    <property type="match status" value="1"/>
</dbReference>
<reference evidence="11" key="1">
    <citation type="journal article" date="2019" name="Int. J. Syst. Evol. Microbiol.">
        <title>The Global Catalogue of Microorganisms (GCM) 10K type strain sequencing project: providing services to taxonomists for standard genome sequencing and annotation.</title>
        <authorList>
            <consortium name="The Broad Institute Genomics Platform"/>
            <consortium name="The Broad Institute Genome Sequencing Center for Infectious Disease"/>
            <person name="Wu L."/>
            <person name="Ma J."/>
        </authorList>
    </citation>
    <scope>NUCLEOTIDE SEQUENCE [LARGE SCALE GENOMIC DNA]</scope>
    <source>
        <strain evidence="11">IBRC-M 10703</strain>
    </source>
</reference>
<evidence type="ECO:0000313" key="11">
    <source>
        <dbReference type="Proteomes" id="UP001595772"/>
    </source>
</evidence>
<dbReference type="CDD" id="cd00776">
    <property type="entry name" value="AsxRS_core"/>
    <property type="match status" value="1"/>
</dbReference>
<comment type="similarity">
    <text evidence="1 8">Belongs to the class-II aminoacyl-tRNA synthetase family.</text>
</comment>
<dbReference type="InterPro" id="IPR004364">
    <property type="entry name" value="Aa-tRNA-synt_II"/>
</dbReference>
<evidence type="ECO:0000256" key="6">
    <source>
        <dbReference type="ARBA" id="ARBA00022917"/>
    </source>
</evidence>
<dbReference type="PANTHER" id="PTHR22594:SF34">
    <property type="entry name" value="ASPARAGINE--TRNA LIGASE, MITOCHONDRIAL-RELATED"/>
    <property type="match status" value="1"/>
</dbReference>
<name>A0ABV8GSV0_9BACI</name>
<comment type="caution">
    <text evidence="10">The sequence shown here is derived from an EMBL/GenBank/DDBJ whole genome shotgun (WGS) entry which is preliminary data.</text>
</comment>
<dbReference type="InterPro" id="IPR002312">
    <property type="entry name" value="Asp/Asn-tRNA-synth_IIb"/>
</dbReference>
<evidence type="ECO:0000256" key="5">
    <source>
        <dbReference type="ARBA" id="ARBA00022840"/>
    </source>
</evidence>
<feature type="domain" description="Aminoacyl-transfer RNA synthetases class-II family profile" evidence="9">
    <location>
        <begin position="130"/>
        <end position="430"/>
    </location>
</feature>
<dbReference type="InterPro" id="IPR012340">
    <property type="entry name" value="NA-bd_OB-fold"/>
</dbReference>
<keyword evidence="6 8" id="KW-0648">Protein biosynthesis</keyword>
<dbReference type="Gene3D" id="2.40.50.140">
    <property type="entry name" value="Nucleic acid-binding proteins"/>
    <property type="match status" value="1"/>
</dbReference>
<dbReference type="InterPro" id="IPR004365">
    <property type="entry name" value="NA-bd_OB_tRNA"/>
</dbReference>
<dbReference type="InterPro" id="IPR004522">
    <property type="entry name" value="Asn-tRNA-ligase"/>
</dbReference>
<dbReference type="Pfam" id="PF00152">
    <property type="entry name" value="tRNA-synt_2"/>
    <property type="match status" value="1"/>
</dbReference>
<dbReference type="HAMAP" id="MF_00534">
    <property type="entry name" value="Asn_tRNA_synth"/>
    <property type="match status" value="1"/>
</dbReference>
<dbReference type="Pfam" id="PF01336">
    <property type="entry name" value="tRNA_anti-codon"/>
    <property type="match status" value="1"/>
</dbReference>
<dbReference type="SUPFAM" id="SSF55681">
    <property type="entry name" value="Class II aaRS and biotin synthetases"/>
    <property type="match status" value="1"/>
</dbReference>
<dbReference type="GO" id="GO:0004816">
    <property type="term" value="F:asparagine-tRNA ligase activity"/>
    <property type="evidence" value="ECO:0007669"/>
    <property type="project" value="UniProtKB-EC"/>
</dbReference>
<dbReference type="NCBIfam" id="NF003483">
    <property type="entry name" value="PRK05159.1"/>
    <property type="match status" value="1"/>
</dbReference>
<protein>
    <recommendedName>
        <fullName evidence="8">Asparagine--tRNA ligase</fullName>
        <ecNumber evidence="8">6.1.1.22</ecNumber>
    </recommendedName>
    <alternativeName>
        <fullName evidence="8">Asparaginyl-tRNA synthetase</fullName>
        <shortName evidence="8">AsnRS</shortName>
    </alternativeName>
</protein>
<comment type="catalytic activity">
    <reaction evidence="8">
        <text>tRNA(Asn) + L-asparagine + ATP = L-asparaginyl-tRNA(Asn) + AMP + diphosphate + H(+)</text>
        <dbReference type="Rhea" id="RHEA:11180"/>
        <dbReference type="Rhea" id="RHEA-COMP:9659"/>
        <dbReference type="Rhea" id="RHEA-COMP:9674"/>
        <dbReference type="ChEBI" id="CHEBI:15378"/>
        <dbReference type="ChEBI" id="CHEBI:30616"/>
        <dbReference type="ChEBI" id="CHEBI:33019"/>
        <dbReference type="ChEBI" id="CHEBI:58048"/>
        <dbReference type="ChEBI" id="CHEBI:78442"/>
        <dbReference type="ChEBI" id="CHEBI:78515"/>
        <dbReference type="ChEBI" id="CHEBI:456215"/>
        <dbReference type="EC" id="6.1.1.22"/>
    </reaction>
</comment>
<keyword evidence="3 8" id="KW-0436">Ligase</keyword>
<evidence type="ECO:0000259" key="9">
    <source>
        <dbReference type="PROSITE" id="PS50862"/>
    </source>
</evidence>
<dbReference type="InterPro" id="IPR045864">
    <property type="entry name" value="aa-tRNA-synth_II/BPL/LPL"/>
</dbReference>
<keyword evidence="11" id="KW-1185">Reference proteome</keyword>
<organism evidence="10 11">
    <name type="scientific">Oceanobacillus longus</name>
    <dbReference type="NCBI Taxonomy" id="930120"/>
    <lineage>
        <taxon>Bacteria</taxon>
        <taxon>Bacillati</taxon>
        <taxon>Bacillota</taxon>
        <taxon>Bacilli</taxon>
        <taxon>Bacillales</taxon>
        <taxon>Bacillaceae</taxon>
        <taxon>Oceanobacillus</taxon>
    </lineage>
</organism>
<dbReference type="PROSITE" id="PS50862">
    <property type="entry name" value="AA_TRNA_LIGASE_II"/>
    <property type="match status" value="1"/>
</dbReference>
<dbReference type="PRINTS" id="PR01042">
    <property type="entry name" value="TRNASYNTHASP"/>
</dbReference>
<dbReference type="NCBIfam" id="TIGR00457">
    <property type="entry name" value="asnS"/>
    <property type="match status" value="1"/>
</dbReference>
<evidence type="ECO:0000256" key="2">
    <source>
        <dbReference type="ARBA" id="ARBA00022490"/>
    </source>
</evidence>
<evidence type="ECO:0000256" key="4">
    <source>
        <dbReference type="ARBA" id="ARBA00022741"/>
    </source>
</evidence>
<keyword evidence="2 8" id="KW-0963">Cytoplasm</keyword>
<dbReference type="PANTHER" id="PTHR22594">
    <property type="entry name" value="ASPARTYL/LYSYL-TRNA SYNTHETASE"/>
    <property type="match status" value="1"/>
</dbReference>
<evidence type="ECO:0000313" key="10">
    <source>
        <dbReference type="EMBL" id="MFC4022970.1"/>
    </source>
</evidence>
<gene>
    <name evidence="8 10" type="primary">asnS</name>
    <name evidence="10" type="ORF">ACFOUV_03965</name>
</gene>
<keyword evidence="4 8" id="KW-0547">Nucleotide-binding</keyword>
<evidence type="ECO:0000256" key="8">
    <source>
        <dbReference type="HAMAP-Rule" id="MF_00534"/>
    </source>
</evidence>
<evidence type="ECO:0000256" key="7">
    <source>
        <dbReference type="ARBA" id="ARBA00023146"/>
    </source>
</evidence>
<dbReference type="EC" id="6.1.1.22" evidence="8"/>
<comment type="subunit">
    <text evidence="8">Homodimer.</text>
</comment>
<comment type="subcellular location">
    <subcellularLocation>
        <location evidence="8">Cytoplasm</location>
    </subcellularLocation>
</comment>
<dbReference type="CDD" id="cd04323">
    <property type="entry name" value="AsnRS_cyto_like_N"/>
    <property type="match status" value="1"/>
</dbReference>